<sequence>MDDRYRGRKRGEKYNFDLFLTHLQMGHDIEFSYKGEQYAACRSGSDEEGRYVLYRFYDDASVQHFKNVEFLRENAVINGEKLEGIWEVVEVDKIF</sequence>
<gene>
    <name evidence="1" type="ORF">SAMN05444972_11833</name>
</gene>
<reference evidence="2" key="1">
    <citation type="submission" date="2016-10" db="EMBL/GenBank/DDBJ databases">
        <authorList>
            <person name="Varghese N."/>
            <person name="Submissions S."/>
        </authorList>
    </citation>
    <scope>NUCLEOTIDE SEQUENCE [LARGE SCALE GENOMIC DNA]</scope>
    <source>
        <strain evidence="2">DSM 45789</strain>
    </source>
</reference>
<proteinExistence type="predicted"/>
<dbReference type="Proteomes" id="UP000198660">
    <property type="component" value="Unassembled WGS sequence"/>
</dbReference>
<name>A0A1I6UMS2_9BACL</name>
<keyword evidence="2" id="KW-1185">Reference proteome</keyword>
<protein>
    <submittedName>
        <fullName evidence="1">Uncharacterized protein</fullName>
    </submittedName>
</protein>
<evidence type="ECO:0000313" key="1">
    <source>
        <dbReference type="EMBL" id="SFT02688.1"/>
    </source>
</evidence>
<accession>A0A1I6UMS2</accession>
<dbReference type="EMBL" id="FPAA01000018">
    <property type="protein sequence ID" value="SFT02688.1"/>
    <property type="molecule type" value="Genomic_DNA"/>
</dbReference>
<evidence type="ECO:0000313" key="2">
    <source>
        <dbReference type="Proteomes" id="UP000198660"/>
    </source>
</evidence>
<organism evidence="1 2">
    <name type="scientific">Marininema halotolerans</name>
    <dbReference type="NCBI Taxonomy" id="1155944"/>
    <lineage>
        <taxon>Bacteria</taxon>
        <taxon>Bacillati</taxon>
        <taxon>Bacillota</taxon>
        <taxon>Bacilli</taxon>
        <taxon>Bacillales</taxon>
        <taxon>Thermoactinomycetaceae</taxon>
        <taxon>Marininema</taxon>
    </lineage>
</organism>
<dbReference type="AlphaFoldDB" id="A0A1I6UMS2"/>